<protein>
    <submittedName>
        <fullName evidence="1">SapC family protein</fullName>
    </submittedName>
</protein>
<comment type="caution">
    <text evidence="1">The sequence shown here is derived from an EMBL/GenBank/DDBJ whole genome shotgun (WGS) entry which is preliminary data.</text>
</comment>
<evidence type="ECO:0000313" key="1">
    <source>
        <dbReference type="EMBL" id="MFC0049729.1"/>
    </source>
</evidence>
<organism evidence="1 2">
    <name type="scientific">Rheinheimera tilapiae</name>
    <dbReference type="NCBI Taxonomy" id="875043"/>
    <lineage>
        <taxon>Bacteria</taxon>
        <taxon>Pseudomonadati</taxon>
        <taxon>Pseudomonadota</taxon>
        <taxon>Gammaproteobacteria</taxon>
        <taxon>Chromatiales</taxon>
        <taxon>Chromatiaceae</taxon>
        <taxon>Rheinheimera</taxon>
    </lineage>
</organism>
<accession>A0ABV6BFS9</accession>
<dbReference type="InterPro" id="IPR010836">
    <property type="entry name" value="SapC"/>
</dbReference>
<reference evidence="1 2" key="1">
    <citation type="submission" date="2024-09" db="EMBL/GenBank/DDBJ databases">
        <authorList>
            <person name="Sun Q."/>
            <person name="Mori K."/>
        </authorList>
    </citation>
    <scope>NUCLEOTIDE SEQUENCE [LARGE SCALE GENOMIC DNA]</scope>
    <source>
        <strain evidence="1 2">KCTC 23315</strain>
    </source>
</reference>
<dbReference type="Proteomes" id="UP001589813">
    <property type="component" value="Unassembled WGS sequence"/>
</dbReference>
<proteinExistence type="predicted"/>
<dbReference type="RefSeq" id="WP_377246144.1">
    <property type="nucleotide sequence ID" value="NZ_JBHLXP010000004.1"/>
</dbReference>
<dbReference type="Pfam" id="PF07277">
    <property type="entry name" value="SapC"/>
    <property type="match status" value="1"/>
</dbReference>
<evidence type="ECO:0000313" key="2">
    <source>
        <dbReference type="Proteomes" id="UP001589813"/>
    </source>
</evidence>
<dbReference type="EMBL" id="JBHLXP010000004">
    <property type="protein sequence ID" value="MFC0049729.1"/>
    <property type="molecule type" value="Genomic_DNA"/>
</dbReference>
<sequence>MAHLVAIEPARHQQLYVLPEQIDVHAAGQNLIPVVPAELTHVATQLPLVLAKNGQTGQFVLAALTGFAPNENLLMQQGRWQGLYLPLQIQRQPFFVGKATPDADDYVVCIDLESPATGQNQPLPVGAELLFLPDGRETDFYQQAKQRLVQLLQGEQQRDALIEMLLQCQLLQPMSLDITFADQSTTRLNGLYSIDADKLAALAPEQVVQLHQQGHLAAIYAILGSAAQIYGLIARKNQQLVG</sequence>
<keyword evidence="2" id="KW-1185">Reference proteome</keyword>
<name>A0ABV6BFS9_9GAMM</name>
<gene>
    <name evidence="1" type="ORF">ACFFJP_15630</name>
</gene>